<reference evidence="8 9" key="1">
    <citation type="journal article" date="2019" name="Nat. Ecol. Evol.">
        <title>Megaphylogeny resolves global patterns of mushroom evolution.</title>
        <authorList>
            <person name="Varga T."/>
            <person name="Krizsan K."/>
            <person name="Foldi C."/>
            <person name="Dima B."/>
            <person name="Sanchez-Garcia M."/>
            <person name="Sanchez-Ramirez S."/>
            <person name="Szollosi G.J."/>
            <person name="Szarkandi J.G."/>
            <person name="Papp V."/>
            <person name="Albert L."/>
            <person name="Andreopoulos W."/>
            <person name="Angelini C."/>
            <person name="Antonin V."/>
            <person name="Barry K.W."/>
            <person name="Bougher N.L."/>
            <person name="Buchanan P."/>
            <person name="Buyck B."/>
            <person name="Bense V."/>
            <person name="Catcheside P."/>
            <person name="Chovatia M."/>
            <person name="Cooper J."/>
            <person name="Damon W."/>
            <person name="Desjardin D."/>
            <person name="Finy P."/>
            <person name="Geml J."/>
            <person name="Haridas S."/>
            <person name="Hughes K."/>
            <person name="Justo A."/>
            <person name="Karasinski D."/>
            <person name="Kautmanova I."/>
            <person name="Kiss B."/>
            <person name="Kocsube S."/>
            <person name="Kotiranta H."/>
            <person name="LaButti K.M."/>
            <person name="Lechner B.E."/>
            <person name="Liimatainen K."/>
            <person name="Lipzen A."/>
            <person name="Lukacs Z."/>
            <person name="Mihaltcheva S."/>
            <person name="Morgado L.N."/>
            <person name="Niskanen T."/>
            <person name="Noordeloos M.E."/>
            <person name="Ohm R.A."/>
            <person name="Ortiz-Santana B."/>
            <person name="Ovrebo C."/>
            <person name="Racz N."/>
            <person name="Riley R."/>
            <person name="Savchenko A."/>
            <person name="Shiryaev A."/>
            <person name="Soop K."/>
            <person name="Spirin V."/>
            <person name="Szebenyi C."/>
            <person name="Tomsovsky M."/>
            <person name="Tulloss R.E."/>
            <person name="Uehling J."/>
            <person name="Grigoriev I.V."/>
            <person name="Vagvolgyi C."/>
            <person name="Papp T."/>
            <person name="Martin F.M."/>
            <person name="Miettinen O."/>
            <person name="Hibbett D.S."/>
            <person name="Nagy L.G."/>
        </authorList>
    </citation>
    <scope>NUCLEOTIDE SEQUENCE [LARGE SCALE GENOMIC DNA]</scope>
    <source>
        <strain evidence="8 9">CBS 962.96</strain>
    </source>
</reference>
<evidence type="ECO:0000313" key="9">
    <source>
        <dbReference type="Proteomes" id="UP000297245"/>
    </source>
</evidence>
<dbReference type="InterPro" id="IPR001019">
    <property type="entry name" value="Gprotein_alpha_su"/>
</dbReference>
<keyword evidence="4" id="KW-0807">Transducer</keyword>
<keyword evidence="9" id="KW-1185">Reference proteome</keyword>
<dbReference type="EMBL" id="ML179041">
    <property type="protein sequence ID" value="THV06695.1"/>
    <property type="molecule type" value="Genomic_DNA"/>
</dbReference>
<dbReference type="Pfam" id="PF00503">
    <property type="entry name" value="G-alpha"/>
    <property type="match status" value="1"/>
</dbReference>
<evidence type="ECO:0000256" key="5">
    <source>
        <dbReference type="PIRSR" id="PIRSR601019-1"/>
    </source>
</evidence>
<dbReference type="PANTHER" id="PTHR10218:SF360">
    <property type="entry name" value="GUANINE NUCLEOTIDE-BINDING PROTEIN SUBUNIT ALPHA HOMOLOG"/>
    <property type="match status" value="1"/>
</dbReference>
<dbReference type="FunFam" id="3.40.50.300:FF:000692">
    <property type="entry name" value="Guanine nucleotide-binding protein subunit alpha"/>
    <property type="match status" value="1"/>
</dbReference>
<feature type="binding site" evidence="5">
    <location>
        <begin position="306"/>
        <end position="312"/>
    </location>
    <ligand>
        <name>GTP</name>
        <dbReference type="ChEBI" id="CHEBI:37565"/>
    </ligand>
</feature>
<keyword evidence="1 6" id="KW-0479">Metal-binding</keyword>
<dbReference type="Proteomes" id="UP000297245">
    <property type="component" value="Unassembled WGS sequence"/>
</dbReference>
<keyword evidence="6" id="KW-0460">Magnesium</keyword>
<evidence type="ECO:0000313" key="8">
    <source>
        <dbReference type="EMBL" id="THV06695.1"/>
    </source>
</evidence>
<dbReference type="AlphaFoldDB" id="A0A4S8MUC2"/>
<keyword evidence="3 5" id="KW-0342">GTP-binding</keyword>
<feature type="compositionally biased region" description="Basic and acidic residues" evidence="7">
    <location>
        <begin position="28"/>
        <end position="48"/>
    </location>
</feature>
<dbReference type="PANTHER" id="PTHR10218">
    <property type="entry name" value="GTP-BINDING PROTEIN ALPHA SUBUNIT"/>
    <property type="match status" value="1"/>
</dbReference>
<dbReference type="SUPFAM" id="SSF52540">
    <property type="entry name" value="P-loop containing nucleoside triphosphate hydrolases"/>
    <property type="match status" value="1"/>
</dbReference>
<evidence type="ECO:0000256" key="7">
    <source>
        <dbReference type="SAM" id="MobiDB-lite"/>
    </source>
</evidence>
<evidence type="ECO:0000256" key="1">
    <source>
        <dbReference type="ARBA" id="ARBA00022723"/>
    </source>
</evidence>
<dbReference type="GO" id="GO:0003924">
    <property type="term" value="F:GTPase activity"/>
    <property type="evidence" value="ECO:0007669"/>
    <property type="project" value="InterPro"/>
</dbReference>
<evidence type="ECO:0000256" key="6">
    <source>
        <dbReference type="PIRSR" id="PIRSR601019-2"/>
    </source>
</evidence>
<dbReference type="GO" id="GO:0031683">
    <property type="term" value="F:G-protein beta/gamma-subunit complex binding"/>
    <property type="evidence" value="ECO:0007669"/>
    <property type="project" value="InterPro"/>
</dbReference>
<feature type="region of interest" description="Disordered" evidence="7">
    <location>
        <begin position="1"/>
        <end position="48"/>
    </location>
</feature>
<dbReference type="PROSITE" id="PS51882">
    <property type="entry name" value="G_ALPHA"/>
    <property type="match status" value="1"/>
</dbReference>
<dbReference type="GO" id="GO:0005834">
    <property type="term" value="C:heterotrimeric G-protein complex"/>
    <property type="evidence" value="ECO:0007669"/>
    <property type="project" value="TreeGrafter"/>
</dbReference>
<dbReference type="InterPro" id="IPR011025">
    <property type="entry name" value="GproteinA_insert"/>
</dbReference>
<dbReference type="OrthoDB" id="5817230at2759"/>
<dbReference type="GO" id="GO:0046872">
    <property type="term" value="F:metal ion binding"/>
    <property type="evidence" value="ECO:0007669"/>
    <property type="project" value="UniProtKB-KW"/>
</dbReference>
<name>A0A4S8MUC2_DENBC</name>
<dbReference type="SMART" id="SM00275">
    <property type="entry name" value="G_alpha"/>
    <property type="match status" value="1"/>
</dbReference>
<sequence length="529" mass="59130">MPRPSLTMMSSDDDPLARAIAPPPDESPDQRAARLQAEKEAKLRSDAIDAEINRQRQAEKKEQRPIKVLLLGQSESGKSTTLKNFQLINSPKAFKAERASWRAVIQLNVVRSIRTILDLMSAAQASSAYPSPASSPIDSPSESSRPPSPFPTEASPTLTSDHLKLRLRLGPLLQVEESLWRRLSPSSGEYEATHLSPVTNLPLPARATKEISIHSSSAWKNAFGRLLSNNRGSMDSEQGIDFDDPKDPGLILHNCYEDMNKLWNDETVRTLLRANRIRLEDQSGFFLDDLKRVTALKYIPSDEDILKARLKTIGVSEHRFVLKSGTGNPSTSPGSLLTKVREGNLLSRDWRVYDVGGARSLRAAWAPYFDDLDAIIFLAPLSPFDQNLTEDPEVNRLEDSLLLWKAIVTHPLLTKTNLILFLNKCDILKAKLNAGIQFNRTVLSYGDRPNTFEATSNYMKKKFGLYVSARGSFYLLIPSTAAIVKQSSNSTRPFYCHFTSVTDVKSTFQILENVKDLIVRQNLTDSHLV</sequence>
<dbReference type="SUPFAM" id="SSF47895">
    <property type="entry name" value="Transducin (alpha subunit), insertion domain"/>
    <property type="match status" value="1"/>
</dbReference>
<dbReference type="GO" id="GO:0005737">
    <property type="term" value="C:cytoplasm"/>
    <property type="evidence" value="ECO:0007669"/>
    <property type="project" value="TreeGrafter"/>
</dbReference>
<feature type="binding site" evidence="6">
    <location>
        <position position="312"/>
    </location>
    <ligand>
        <name>Mg(2+)</name>
        <dbReference type="ChEBI" id="CHEBI:18420"/>
    </ligand>
</feature>
<dbReference type="InterPro" id="IPR027417">
    <property type="entry name" value="P-loop_NTPase"/>
</dbReference>
<dbReference type="GO" id="GO:0007188">
    <property type="term" value="P:adenylate cyclase-modulating G protein-coupled receptor signaling pathway"/>
    <property type="evidence" value="ECO:0007669"/>
    <property type="project" value="TreeGrafter"/>
</dbReference>
<evidence type="ECO:0000256" key="4">
    <source>
        <dbReference type="ARBA" id="ARBA00023224"/>
    </source>
</evidence>
<protein>
    <submittedName>
        <fullName evidence="8">Guanine nucleotide binding protein, alpha subunit</fullName>
    </submittedName>
</protein>
<keyword evidence="2 5" id="KW-0547">Nucleotide-binding</keyword>
<dbReference type="Gene3D" id="3.40.50.300">
    <property type="entry name" value="P-loop containing nucleotide triphosphate hydrolases"/>
    <property type="match status" value="2"/>
</dbReference>
<gene>
    <name evidence="8" type="ORF">K435DRAFT_834026</name>
</gene>
<accession>A0A4S8MUC2</accession>
<feature type="binding site" evidence="5">
    <location>
        <begin position="423"/>
        <end position="426"/>
    </location>
    <ligand>
        <name>GTP</name>
        <dbReference type="ChEBI" id="CHEBI:37565"/>
    </ligand>
</feature>
<organism evidence="8 9">
    <name type="scientific">Dendrothele bispora (strain CBS 962.96)</name>
    <dbReference type="NCBI Taxonomy" id="1314807"/>
    <lineage>
        <taxon>Eukaryota</taxon>
        <taxon>Fungi</taxon>
        <taxon>Dikarya</taxon>
        <taxon>Basidiomycota</taxon>
        <taxon>Agaricomycotina</taxon>
        <taxon>Agaricomycetes</taxon>
        <taxon>Agaricomycetidae</taxon>
        <taxon>Agaricales</taxon>
        <taxon>Agaricales incertae sedis</taxon>
        <taxon>Dendrothele</taxon>
    </lineage>
</organism>
<feature type="compositionally biased region" description="Low complexity" evidence="7">
    <location>
        <begin position="127"/>
        <end position="145"/>
    </location>
</feature>
<dbReference type="GO" id="GO:0005525">
    <property type="term" value="F:GTP binding"/>
    <property type="evidence" value="ECO:0007669"/>
    <property type="project" value="UniProtKB-KW"/>
</dbReference>
<evidence type="ECO:0000256" key="2">
    <source>
        <dbReference type="ARBA" id="ARBA00022741"/>
    </source>
</evidence>
<feature type="region of interest" description="Disordered" evidence="7">
    <location>
        <begin position="127"/>
        <end position="158"/>
    </location>
</feature>
<evidence type="ECO:0000256" key="3">
    <source>
        <dbReference type="ARBA" id="ARBA00023134"/>
    </source>
</evidence>
<proteinExistence type="predicted"/>
<dbReference type="PRINTS" id="PR00318">
    <property type="entry name" value="GPROTEINA"/>
</dbReference>
<dbReference type="GO" id="GO:0001664">
    <property type="term" value="F:G protein-coupled receptor binding"/>
    <property type="evidence" value="ECO:0007669"/>
    <property type="project" value="TreeGrafter"/>
</dbReference>